<dbReference type="Gene3D" id="3.55.50.30">
    <property type="match status" value="1"/>
</dbReference>
<dbReference type="RefSeq" id="WP_148454072.1">
    <property type="nucleotide sequence ID" value="NZ_VSFC01000023.1"/>
</dbReference>
<evidence type="ECO:0000259" key="2">
    <source>
        <dbReference type="Pfam" id="PF04773"/>
    </source>
</evidence>
<keyword evidence="1" id="KW-0472">Membrane</keyword>
<dbReference type="AlphaFoldDB" id="A0A5D0GEE3"/>
<protein>
    <submittedName>
        <fullName evidence="4">FecR family protein</fullName>
    </submittedName>
</protein>
<evidence type="ECO:0000313" key="4">
    <source>
        <dbReference type="EMBL" id="TYA57305.1"/>
    </source>
</evidence>
<reference evidence="4 5" key="1">
    <citation type="submission" date="2019-08" db="EMBL/GenBank/DDBJ databases">
        <title>Formosa sediminis sp. nov., isolated from marine sediment.</title>
        <authorList>
            <person name="Cao W.R."/>
        </authorList>
    </citation>
    <scope>NUCLEOTIDE SEQUENCE [LARGE SCALE GENOMIC DNA]</scope>
    <source>
        <strain evidence="4 5">1494</strain>
    </source>
</reference>
<evidence type="ECO:0000313" key="5">
    <source>
        <dbReference type="Proteomes" id="UP000324550"/>
    </source>
</evidence>
<keyword evidence="1" id="KW-1133">Transmembrane helix</keyword>
<dbReference type="OrthoDB" id="1097347at2"/>
<keyword evidence="5" id="KW-1185">Reference proteome</keyword>
<feature type="transmembrane region" description="Helical" evidence="1">
    <location>
        <begin position="76"/>
        <end position="95"/>
    </location>
</feature>
<dbReference type="InterPro" id="IPR006860">
    <property type="entry name" value="FecR"/>
</dbReference>
<dbReference type="Pfam" id="PF04773">
    <property type="entry name" value="FecR"/>
    <property type="match status" value="1"/>
</dbReference>
<sequence>MDNEYLLKKWLNNELTDTEKELFSKQNDFAFNQKIIDSAKHFKASSHTTIKDFEAFRKDYNKQKTLKLNTEWYKPYLRIAAILVITLGVYFSFFYNQTINVKTQIGQKITVELPDYSQVELNALSSIKYKEKNWDKNRTLNLIGEAYFKVAKGKTFDVVTTDGIVTVVGTEFNVKNRENYFEVHCFEGIVKIKSDTIIRQLIAGNMLKIYKGQFSQSQTSLLVPDWSVNKSSFENIELNDVFMELERQYNIQITTENINLNRLFTGGFIHDNLKNALLSITKPLDLSYKWLSKNSIVIYEVKN</sequence>
<dbReference type="PANTHER" id="PTHR30273">
    <property type="entry name" value="PERIPLASMIC SIGNAL SENSOR AND SIGMA FACTOR ACTIVATOR FECR-RELATED"/>
    <property type="match status" value="1"/>
</dbReference>
<dbReference type="PANTHER" id="PTHR30273:SF2">
    <property type="entry name" value="PROTEIN FECR"/>
    <property type="match status" value="1"/>
</dbReference>
<feature type="domain" description="FecR protein" evidence="2">
    <location>
        <begin position="101"/>
        <end position="191"/>
    </location>
</feature>
<proteinExistence type="predicted"/>
<comment type="caution">
    <text evidence="4">The sequence shown here is derived from an EMBL/GenBank/DDBJ whole genome shotgun (WGS) entry which is preliminary data.</text>
</comment>
<name>A0A5D0GEE3_9FLAO</name>
<dbReference type="InterPro" id="IPR012373">
    <property type="entry name" value="Ferrdict_sens_TM"/>
</dbReference>
<accession>A0A5D0GEE3</accession>
<dbReference type="EMBL" id="VSFC01000023">
    <property type="protein sequence ID" value="TYA57305.1"/>
    <property type="molecule type" value="Genomic_DNA"/>
</dbReference>
<dbReference type="Proteomes" id="UP000324550">
    <property type="component" value="Unassembled WGS sequence"/>
</dbReference>
<gene>
    <name evidence="4" type="ORF">FVF61_05210</name>
</gene>
<feature type="domain" description="Protein FecR C-terminal" evidence="3">
    <location>
        <begin position="232"/>
        <end position="298"/>
    </location>
</feature>
<dbReference type="Pfam" id="PF16344">
    <property type="entry name" value="FecR_C"/>
    <property type="match status" value="1"/>
</dbReference>
<dbReference type="GO" id="GO:0016989">
    <property type="term" value="F:sigma factor antagonist activity"/>
    <property type="evidence" value="ECO:0007669"/>
    <property type="project" value="TreeGrafter"/>
</dbReference>
<dbReference type="InterPro" id="IPR032508">
    <property type="entry name" value="FecR_C"/>
</dbReference>
<evidence type="ECO:0000256" key="1">
    <source>
        <dbReference type="SAM" id="Phobius"/>
    </source>
</evidence>
<evidence type="ECO:0000259" key="3">
    <source>
        <dbReference type="Pfam" id="PF16344"/>
    </source>
</evidence>
<keyword evidence="1" id="KW-0812">Transmembrane</keyword>
<organism evidence="4 5">
    <name type="scientific">Formosa maritima</name>
    <dbReference type="NCBI Taxonomy" id="2592046"/>
    <lineage>
        <taxon>Bacteria</taxon>
        <taxon>Pseudomonadati</taxon>
        <taxon>Bacteroidota</taxon>
        <taxon>Flavobacteriia</taxon>
        <taxon>Flavobacteriales</taxon>
        <taxon>Flavobacteriaceae</taxon>
        <taxon>Formosa</taxon>
    </lineage>
</organism>
<dbReference type="Gene3D" id="2.60.120.1440">
    <property type="match status" value="1"/>
</dbReference>